<keyword evidence="1 3" id="KW-0929">Antimicrobial</keyword>
<comment type="catalytic activity">
    <reaction evidence="3">
        <text>Hydrolysis of (1-&gt;4)-beta-linkages between N-acetylmuramic acid and N-acetyl-D-glucosamine residues in a peptidoglycan and between N-acetyl-D-glucosamine residues in chitodextrins.</text>
        <dbReference type="EC" id="3.2.1.17"/>
    </reaction>
</comment>
<dbReference type="AlphaFoldDB" id="A0A9W5AJA5"/>
<dbReference type="InterPro" id="IPR023346">
    <property type="entry name" value="Lysozyme-like_dom_sf"/>
</dbReference>
<keyword evidence="3" id="KW-0326">Glycosidase</keyword>
<evidence type="ECO:0000256" key="2">
    <source>
        <dbReference type="ARBA" id="ARBA00022638"/>
    </source>
</evidence>
<dbReference type="EMBL" id="FAVC01000001">
    <property type="protein sequence ID" value="CUU68294.1"/>
    <property type="molecule type" value="Genomic_DNA"/>
</dbReference>
<dbReference type="GO" id="GO:0042742">
    <property type="term" value="P:defense response to bacterium"/>
    <property type="evidence" value="ECO:0007669"/>
    <property type="project" value="UniProtKB-KW"/>
</dbReference>
<dbReference type="PANTHER" id="PTHR37406">
    <property type="entry name" value="T4-TYPE LYSOZYME 1-RELATED"/>
    <property type="match status" value="1"/>
</dbReference>
<dbReference type="PANTHER" id="PTHR37406:SF1">
    <property type="entry name" value="T4-TYPE LYSOZYME 1-RELATED"/>
    <property type="match status" value="1"/>
</dbReference>
<dbReference type="InterPro" id="IPR001165">
    <property type="entry name" value="T4-type_lysozyme"/>
</dbReference>
<evidence type="ECO:0000313" key="4">
    <source>
        <dbReference type="EMBL" id="CUU68294.1"/>
    </source>
</evidence>
<dbReference type="Proteomes" id="UP000052245">
    <property type="component" value="Unassembled WGS sequence"/>
</dbReference>
<reference evidence="4 5" key="1">
    <citation type="submission" date="2015-11" db="EMBL/GenBank/DDBJ databases">
        <authorList>
            <consortium name="Pathogen Informatics"/>
        </authorList>
    </citation>
    <scope>NUCLEOTIDE SEQUENCE [LARGE SCALE GENOMIC DNA]</scope>
    <source>
        <strain evidence="4 5">007A-0283</strain>
    </source>
</reference>
<protein>
    <recommendedName>
        <fullName evidence="3">Lysozyme</fullName>
        <ecNumber evidence="3">3.2.1.17</ecNumber>
    </recommendedName>
</protein>
<dbReference type="SUPFAM" id="SSF53955">
    <property type="entry name" value="Lysozyme-like"/>
    <property type="match status" value="1"/>
</dbReference>
<comment type="caution">
    <text evidence="4">The sequence shown here is derived from an EMBL/GenBank/DDBJ whole genome shotgun (WGS) entry which is preliminary data.</text>
</comment>
<evidence type="ECO:0000256" key="1">
    <source>
        <dbReference type="ARBA" id="ARBA00022529"/>
    </source>
</evidence>
<dbReference type="GO" id="GO:0009253">
    <property type="term" value="P:peptidoglycan catabolic process"/>
    <property type="evidence" value="ECO:0007669"/>
    <property type="project" value="InterPro"/>
</dbReference>
<dbReference type="PRINTS" id="PR00684">
    <property type="entry name" value="T4LYSOZYME"/>
</dbReference>
<organism evidence="4 5">
    <name type="scientific">Campylobacter hyointestinalis subsp. hyointestinalis</name>
    <dbReference type="NCBI Taxonomy" id="91352"/>
    <lineage>
        <taxon>Bacteria</taxon>
        <taxon>Pseudomonadati</taxon>
        <taxon>Campylobacterota</taxon>
        <taxon>Epsilonproteobacteria</taxon>
        <taxon>Campylobacterales</taxon>
        <taxon>Campylobacteraceae</taxon>
        <taxon>Campylobacter</taxon>
    </lineage>
</organism>
<dbReference type="GO" id="GO:0016998">
    <property type="term" value="P:cell wall macromolecule catabolic process"/>
    <property type="evidence" value="ECO:0007669"/>
    <property type="project" value="InterPro"/>
</dbReference>
<dbReference type="Gene3D" id="1.10.530.40">
    <property type="match status" value="1"/>
</dbReference>
<proteinExistence type="inferred from homology"/>
<keyword evidence="3" id="KW-0378">Hydrolase</keyword>
<sequence length="150" mass="17115">MSLKDSIKLNEGFRDRVYKDSLGKDTIGYGFLVSALSSDELELNGGFIEPMSKDVADKILELKLKKLKSDIFSVLPWLEQKPLNIQEALAEMAYQLGIPKMMGFVNTLKCIKNDDYEQAKVNLKSSLWYRQTPKRVENLIKQLGIRNANK</sequence>
<keyword evidence="2 3" id="KW-0081">Bacteriolytic enzyme</keyword>
<dbReference type="InterPro" id="IPR052619">
    <property type="entry name" value="Phage_lysozyme-like"/>
</dbReference>
<dbReference type="InterPro" id="IPR023347">
    <property type="entry name" value="Lysozyme_dom_sf"/>
</dbReference>
<accession>A0A9W5AJA5</accession>
<gene>
    <name evidence="4" type="ORF">ERS739223_00037</name>
</gene>
<dbReference type="InterPro" id="IPR002196">
    <property type="entry name" value="Glyco_hydro_24"/>
</dbReference>
<dbReference type="GO" id="GO:0003796">
    <property type="term" value="F:lysozyme activity"/>
    <property type="evidence" value="ECO:0007669"/>
    <property type="project" value="UniProtKB-EC"/>
</dbReference>
<evidence type="ECO:0000256" key="3">
    <source>
        <dbReference type="RuleBase" id="RU003788"/>
    </source>
</evidence>
<dbReference type="RefSeq" id="WP_059442950.1">
    <property type="nucleotide sequence ID" value="NZ_FAVC01000001.1"/>
</dbReference>
<dbReference type="EC" id="3.2.1.17" evidence="3"/>
<name>A0A9W5AJA5_CAMHY</name>
<evidence type="ECO:0000313" key="5">
    <source>
        <dbReference type="Proteomes" id="UP000052245"/>
    </source>
</evidence>
<dbReference type="Pfam" id="PF00959">
    <property type="entry name" value="Phage_lysozyme"/>
    <property type="match status" value="1"/>
</dbReference>
<comment type="similarity">
    <text evidence="3">Belongs to the glycosyl hydrolase 24 family.</text>
</comment>
<dbReference type="GO" id="GO:0031640">
    <property type="term" value="P:killing of cells of another organism"/>
    <property type="evidence" value="ECO:0007669"/>
    <property type="project" value="UniProtKB-KW"/>
</dbReference>